<protein>
    <submittedName>
        <fullName evidence="7">Integrase family protein</fullName>
    </submittedName>
</protein>
<dbReference type="InterPro" id="IPR010998">
    <property type="entry name" value="Integrase_recombinase_N"/>
</dbReference>
<dbReference type="InterPro" id="IPR044068">
    <property type="entry name" value="CB"/>
</dbReference>
<dbReference type="EMBL" id="CP001022">
    <property type="protein sequence ID" value="ACB62069.1"/>
    <property type="molecule type" value="Genomic_DNA"/>
</dbReference>
<dbReference type="GO" id="GO:0015074">
    <property type="term" value="P:DNA integration"/>
    <property type="evidence" value="ECO:0007669"/>
    <property type="project" value="InterPro"/>
</dbReference>
<dbReference type="Gene3D" id="1.10.443.10">
    <property type="entry name" value="Intergrase catalytic core"/>
    <property type="match status" value="1"/>
</dbReference>
<name>B1YMK9_EXIS2</name>
<evidence type="ECO:0000256" key="3">
    <source>
        <dbReference type="ARBA" id="ARBA00023172"/>
    </source>
</evidence>
<keyword evidence="2 4" id="KW-0238">DNA-binding</keyword>
<dbReference type="Proteomes" id="UP000001681">
    <property type="component" value="Chromosome"/>
</dbReference>
<dbReference type="GO" id="GO:0006310">
    <property type="term" value="P:DNA recombination"/>
    <property type="evidence" value="ECO:0007669"/>
    <property type="project" value="UniProtKB-KW"/>
</dbReference>
<evidence type="ECO:0000313" key="7">
    <source>
        <dbReference type="EMBL" id="ACB62069.1"/>
    </source>
</evidence>
<dbReference type="STRING" id="262543.Exig_2620"/>
<evidence type="ECO:0000256" key="2">
    <source>
        <dbReference type="ARBA" id="ARBA00023125"/>
    </source>
</evidence>
<dbReference type="PROSITE" id="PS51900">
    <property type="entry name" value="CB"/>
    <property type="match status" value="1"/>
</dbReference>
<keyword evidence="3" id="KW-0233">DNA recombination</keyword>
<gene>
    <name evidence="7" type="ordered locus">Exig_2620</name>
</gene>
<proteinExistence type="inferred from homology"/>
<evidence type="ECO:0000259" key="6">
    <source>
        <dbReference type="PROSITE" id="PS51900"/>
    </source>
</evidence>
<accession>B1YMK9</accession>
<evidence type="ECO:0000259" key="5">
    <source>
        <dbReference type="PROSITE" id="PS51898"/>
    </source>
</evidence>
<dbReference type="SUPFAM" id="SSF56349">
    <property type="entry name" value="DNA breaking-rejoining enzymes"/>
    <property type="match status" value="1"/>
</dbReference>
<dbReference type="KEGG" id="esi:Exig_2620"/>
<dbReference type="PANTHER" id="PTHR30349">
    <property type="entry name" value="PHAGE INTEGRASE-RELATED"/>
    <property type="match status" value="1"/>
</dbReference>
<dbReference type="InterPro" id="IPR002104">
    <property type="entry name" value="Integrase_catalytic"/>
</dbReference>
<dbReference type="Gene3D" id="1.10.150.130">
    <property type="match status" value="1"/>
</dbReference>
<comment type="similarity">
    <text evidence="1">Belongs to the 'phage' integrase family.</text>
</comment>
<evidence type="ECO:0000313" key="8">
    <source>
        <dbReference type="Proteomes" id="UP000001681"/>
    </source>
</evidence>
<dbReference type="CDD" id="cd00397">
    <property type="entry name" value="DNA_BRE_C"/>
    <property type="match status" value="1"/>
</dbReference>
<reference evidence="7 8" key="1">
    <citation type="journal article" date="2006" name="Extremophiles">
        <title>Characterization of Exiguobacterium isolates from the Siberian permafrost. Description of Exiguobacterium sibiricum sp. nov.</title>
        <authorList>
            <person name="Rodrigues D.F."/>
            <person name="Goris J."/>
            <person name="Vishnivetskaya T."/>
            <person name="Gilichinsky D."/>
            <person name="Thomashow M.F."/>
            <person name="Tiedje J.M."/>
        </authorList>
    </citation>
    <scope>NUCLEOTIDE SEQUENCE [LARGE SCALE GENOMIC DNA]</scope>
    <source>
        <strain evidence="8">DSM 17290 / CIP 109462 / JCM 13490 / 255-15</strain>
    </source>
</reference>
<dbReference type="PROSITE" id="PS51898">
    <property type="entry name" value="TYR_RECOMBINASE"/>
    <property type="match status" value="1"/>
</dbReference>
<evidence type="ECO:0000256" key="4">
    <source>
        <dbReference type="PROSITE-ProRule" id="PRU01248"/>
    </source>
</evidence>
<dbReference type="PANTHER" id="PTHR30349:SF41">
    <property type="entry name" value="INTEGRASE_RECOMBINASE PROTEIN MJ0367-RELATED"/>
    <property type="match status" value="1"/>
</dbReference>
<dbReference type="OrthoDB" id="9801717at2"/>
<dbReference type="Pfam" id="PF00589">
    <property type="entry name" value="Phage_integrase"/>
    <property type="match status" value="1"/>
</dbReference>
<dbReference type="RefSeq" id="WP_012371485.1">
    <property type="nucleotide sequence ID" value="NC_010556.1"/>
</dbReference>
<feature type="domain" description="Core-binding (CB)" evidence="6">
    <location>
        <begin position="1"/>
        <end position="77"/>
    </location>
</feature>
<dbReference type="InterPro" id="IPR050090">
    <property type="entry name" value="Tyrosine_recombinase_XerCD"/>
</dbReference>
<dbReference type="GO" id="GO:0003677">
    <property type="term" value="F:DNA binding"/>
    <property type="evidence" value="ECO:0007669"/>
    <property type="project" value="UniProtKB-UniRule"/>
</dbReference>
<reference evidence="7 8" key="2">
    <citation type="journal article" date="2008" name="BMC Genomics">
        <title>Architecture of thermal adaptation in an Exiguobacterium sibiricum strain isolated from 3 million year old permafrost: a genome and transcriptome approach.</title>
        <authorList>
            <person name="Rodrigues D.F."/>
            <person name="Ivanova N."/>
            <person name="He Z."/>
            <person name="Huebner M."/>
            <person name="Zhou J."/>
            <person name="Tiedje J.M."/>
        </authorList>
    </citation>
    <scope>NUCLEOTIDE SEQUENCE [LARGE SCALE GENOMIC DNA]</scope>
    <source>
        <strain evidence="8">DSM 17290 / CIP 109462 / JCM 13490 / 255-15</strain>
    </source>
</reference>
<dbReference type="InterPro" id="IPR013762">
    <property type="entry name" value="Integrase-like_cat_sf"/>
</dbReference>
<organism evidence="7 8">
    <name type="scientific">Exiguobacterium sibiricum (strain DSM 17290 / CCUG 55495 / CIP 109462 / JCM 13490 / 255-15)</name>
    <dbReference type="NCBI Taxonomy" id="262543"/>
    <lineage>
        <taxon>Bacteria</taxon>
        <taxon>Bacillati</taxon>
        <taxon>Bacillota</taxon>
        <taxon>Bacilli</taxon>
        <taxon>Bacillales</taxon>
        <taxon>Bacillales Family XII. Incertae Sedis</taxon>
        <taxon>Exiguobacterium</taxon>
    </lineage>
</organism>
<dbReference type="eggNOG" id="COG4974">
    <property type="taxonomic scope" value="Bacteria"/>
</dbReference>
<feature type="domain" description="Tyr recombinase" evidence="5">
    <location>
        <begin position="99"/>
        <end position="270"/>
    </location>
</feature>
<dbReference type="AlphaFoldDB" id="B1YMK9"/>
<keyword evidence="8" id="KW-1185">Reference proteome</keyword>
<evidence type="ECO:0000256" key="1">
    <source>
        <dbReference type="ARBA" id="ARBA00008857"/>
    </source>
</evidence>
<reference evidence="8" key="3">
    <citation type="submission" date="2008-04" db="EMBL/GenBank/DDBJ databases">
        <title>Complete sequence of chromosome of Exiguobacterium sibiricum 255-15.</title>
        <authorList>
            <consortium name="US DOE Joint Genome Institute"/>
            <person name="Copeland A."/>
            <person name="Lucas S."/>
            <person name="Lapidus A."/>
            <person name="Glavina del Rio T."/>
            <person name="Dalin E."/>
            <person name="Tice H."/>
            <person name="Bruce D."/>
            <person name="Goodwin L."/>
            <person name="Pitluck S."/>
            <person name="Kiss H."/>
            <person name="Chertkov O."/>
            <person name="Monk C."/>
            <person name="Brettin T."/>
            <person name="Detter J.C."/>
            <person name="Han C."/>
            <person name="Kuske C.R."/>
            <person name="Schmutz J."/>
            <person name="Larimer F."/>
            <person name="Land M."/>
            <person name="Hauser L."/>
            <person name="Kyrpides N."/>
            <person name="Mikhailova N."/>
            <person name="Vishnivetskaya T."/>
            <person name="Rodrigues D.F."/>
            <person name="Gilichinsky D."/>
            <person name="Tiedje J."/>
            <person name="Richardson P."/>
        </authorList>
    </citation>
    <scope>NUCLEOTIDE SEQUENCE [LARGE SCALE GENOMIC DNA]</scope>
    <source>
        <strain evidence="8">DSM 17290 / CIP 109462 / JCM 13490 / 255-15</strain>
    </source>
</reference>
<sequence length="287" mass="33183">MMTFYLERLLAIIEQSPSYSPLTRKAYRVDARHFCTHAETIDIPSMHRYITLLKQTYAPTTVSRRIHALATLFDALVAEKSIPSNPLSRIKKPTRPLPKHRTAFSYTEARSVIETLQDETMYTFYFLLLHTGLRFNEARQLCRTDIDLTERQLFVRHGKGQKTRYVPLHDELVTVLIRYLDLQPNGPLFQNTAGGLLDPNQTRRQLRLASEQLLKRTLRPHDLRVTFATTIYREHRADLLTVMRLLGHSDAKTTQQYILPSSEVARSSINRLTPITYSESVEVSFPG</sequence>
<dbReference type="HOGENOM" id="CLU_027562_9_5_9"/>
<dbReference type="InterPro" id="IPR011010">
    <property type="entry name" value="DNA_brk_join_enz"/>
</dbReference>